<dbReference type="Pfam" id="PF00440">
    <property type="entry name" value="TetR_N"/>
    <property type="match status" value="1"/>
</dbReference>
<dbReference type="Proteomes" id="UP001139028">
    <property type="component" value="Unassembled WGS sequence"/>
</dbReference>
<dbReference type="InterPro" id="IPR011075">
    <property type="entry name" value="TetR_C"/>
</dbReference>
<evidence type="ECO:0000256" key="2">
    <source>
        <dbReference type="ARBA" id="ARBA00023125"/>
    </source>
</evidence>
<dbReference type="AlphaFoldDB" id="A0A9X2END9"/>
<dbReference type="PROSITE" id="PS50977">
    <property type="entry name" value="HTH_TETR_2"/>
    <property type="match status" value="1"/>
</dbReference>
<dbReference type="GO" id="GO:0003677">
    <property type="term" value="F:DNA binding"/>
    <property type="evidence" value="ECO:0007669"/>
    <property type="project" value="UniProtKB-UniRule"/>
</dbReference>
<feature type="domain" description="HTH tetR-type" evidence="5">
    <location>
        <begin position="6"/>
        <end position="66"/>
    </location>
</feature>
<dbReference type="InterPro" id="IPR009057">
    <property type="entry name" value="Homeodomain-like_sf"/>
</dbReference>
<comment type="caution">
    <text evidence="6">The sequence shown here is derived from an EMBL/GenBank/DDBJ whole genome shotgun (WGS) entry which is preliminary data.</text>
</comment>
<dbReference type="SUPFAM" id="SSF46689">
    <property type="entry name" value="Homeodomain-like"/>
    <property type="match status" value="1"/>
</dbReference>
<dbReference type="Gene3D" id="1.10.357.10">
    <property type="entry name" value="Tetracycline Repressor, domain 2"/>
    <property type="match status" value="1"/>
</dbReference>
<dbReference type="PRINTS" id="PR00455">
    <property type="entry name" value="HTHTETR"/>
</dbReference>
<accession>A0A9X2END9</accession>
<evidence type="ECO:0000313" key="7">
    <source>
        <dbReference type="Proteomes" id="UP001139028"/>
    </source>
</evidence>
<keyword evidence="1" id="KW-0805">Transcription regulation</keyword>
<dbReference type="PANTHER" id="PTHR47506">
    <property type="entry name" value="TRANSCRIPTIONAL REGULATORY PROTEIN"/>
    <property type="match status" value="1"/>
</dbReference>
<dbReference type="RefSeq" id="WP_252469759.1">
    <property type="nucleotide sequence ID" value="NZ_JALBWM010000062.1"/>
</dbReference>
<gene>
    <name evidence="6" type="ORF">MO867_13850</name>
</gene>
<dbReference type="Pfam" id="PF16925">
    <property type="entry name" value="TetR_C_13"/>
    <property type="match status" value="1"/>
</dbReference>
<protein>
    <submittedName>
        <fullName evidence="6">TetR/AcrR family transcriptional regulator</fullName>
    </submittedName>
</protein>
<dbReference type="InterPro" id="IPR036271">
    <property type="entry name" value="Tet_transcr_reg_TetR-rel_C_sf"/>
</dbReference>
<evidence type="ECO:0000256" key="3">
    <source>
        <dbReference type="ARBA" id="ARBA00023163"/>
    </source>
</evidence>
<proteinExistence type="predicted"/>
<sequence>MKNRYEDTRQHLLDTGYSVMAVKGFSGVGLSEILKTAGIPKGSFYHYFKSKEQFGEALLEDYFQEYLKQMDECFSVRDRSAADSLLAYFEAWMKSGDEGCDMHRCLVVKLSAEVADLSESMRIILRIGTDRIIERLQKGIESAIEEGSLVLPMNAYSAATTLYQLWLGASLLSKINRSMTPMVDAMSTTLGLLSKN</sequence>
<organism evidence="6 7">
    <name type="scientific">Microbulbifer okhotskensis</name>
    <dbReference type="NCBI Taxonomy" id="2926617"/>
    <lineage>
        <taxon>Bacteria</taxon>
        <taxon>Pseudomonadati</taxon>
        <taxon>Pseudomonadota</taxon>
        <taxon>Gammaproteobacteria</taxon>
        <taxon>Cellvibrionales</taxon>
        <taxon>Microbulbiferaceae</taxon>
        <taxon>Microbulbifer</taxon>
    </lineage>
</organism>
<keyword evidence="3" id="KW-0804">Transcription</keyword>
<evidence type="ECO:0000256" key="4">
    <source>
        <dbReference type="PROSITE-ProRule" id="PRU00335"/>
    </source>
</evidence>
<keyword evidence="7" id="KW-1185">Reference proteome</keyword>
<dbReference type="InterPro" id="IPR001647">
    <property type="entry name" value="HTH_TetR"/>
</dbReference>
<reference evidence="6" key="1">
    <citation type="journal article" date="2022" name="Arch. Microbiol.">
        <title>Microbulbifer okhotskensis sp. nov., isolated from a deep bottom sediment of the Okhotsk Sea.</title>
        <authorList>
            <person name="Romanenko L."/>
            <person name="Kurilenko V."/>
            <person name="Otstavnykh N."/>
            <person name="Velansky P."/>
            <person name="Isaeva M."/>
            <person name="Mikhailov V."/>
        </authorList>
    </citation>
    <scope>NUCLEOTIDE SEQUENCE</scope>
    <source>
        <strain evidence="6">OS29</strain>
    </source>
</reference>
<feature type="DNA-binding region" description="H-T-H motif" evidence="4">
    <location>
        <begin position="29"/>
        <end position="48"/>
    </location>
</feature>
<evidence type="ECO:0000256" key="1">
    <source>
        <dbReference type="ARBA" id="ARBA00023015"/>
    </source>
</evidence>
<evidence type="ECO:0000313" key="6">
    <source>
        <dbReference type="EMBL" id="MCO1335417.1"/>
    </source>
</evidence>
<evidence type="ECO:0000259" key="5">
    <source>
        <dbReference type="PROSITE" id="PS50977"/>
    </source>
</evidence>
<name>A0A9X2END9_9GAMM</name>
<keyword evidence="2 4" id="KW-0238">DNA-binding</keyword>
<dbReference type="SUPFAM" id="SSF48498">
    <property type="entry name" value="Tetracyclin repressor-like, C-terminal domain"/>
    <property type="match status" value="1"/>
</dbReference>
<dbReference type="PANTHER" id="PTHR47506:SF6">
    <property type="entry name" value="HTH-TYPE TRANSCRIPTIONAL REPRESSOR NEMR"/>
    <property type="match status" value="1"/>
</dbReference>
<dbReference type="EMBL" id="JALBWM010000062">
    <property type="protein sequence ID" value="MCO1335417.1"/>
    <property type="molecule type" value="Genomic_DNA"/>
</dbReference>